<dbReference type="PROSITE" id="PS00060">
    <property type="entry name" value="ADH_IRON_2"/>
    <property type="match status" value="1"/>
</dbReference>
<evidence type="ECO:0000256" key="1">
    <source>
        <dbReference type="ARBA" id="ARBA00007358"/>
    </source>
</evidence>
<proteinExistence type="inferred from homology"/>
<evidence type="ECO:0000313" key="6">
    <source>
        <dbReference type="EMBL" id="GGG13909.1"/>
    </source>
</evidence>
<keyword evidence="7" id="KW-1185">Reference proteome</keyword>
<dbReference type="CDD" id="cd08188">
    <property type="entry name" value="PDDH"/>
    <property type="match status" value="1"/>
</dbReference>
<evidence type="ECO:0000256" key="2">
    <source>
        <dbReference type="ARBA" id="ARBA00023002"/>
    </source>
</evidence>
<dbReference type="PANTHER" id="PTHR11496:SF102">
    <property type="entry name" value="ALCOHOL DEHYDROGENASE 4"/>
    <property type="match status" value="1"/>
</dbReference>
<feature type="domain" description="Alcohol dehydrogenase iron-type/glycerol dehydrogenase GldA" evidence="4">
    <location>
        <begin position="13"/>
        <end position="178"/>
    </location>
</feature>
<dbReference type="Gene3D" id="3.40.50.1970">
    <property type="match status" value="1"/>
</dbReference>
<dbReference type="InterPro" id="IPR001670">
    <property type="entry name" value="ADH_Fe/GldA"/>
</dbReference>
<dbReference type="InterPro" id="IPR018211">
    <property type="entry name" value="ADH_Fe_CS"/>
</dbReference>
<organism evidence="6 7">
    <name type="scientific">Paenibacillus aceti</name>
    <dbReference type="NCBI Taxonomy" id="1820010"/>
    <lineage>
        <taxon>Bacteria</taxon>
        <taxon>Bacillati</taxon>
        <taxon>Bacillota</taxon>
        <taxon>Bacilli</taxon>
        <taxon>Bacillales</taxon>
        <taxon>Paenibacillaceae</taxon>
        <taxon>Paenibacillus</taxon>
    </lineage>
</organism>
<evidence type="ECO:0000259" key="4">
    <source>
        <dbReference type="Pfam" id="PF00465"/>
    </source>
</evidence>
<dbReference type="Pfam" id="PF00465">
    <property type="entry name" value="Fe-ADH"/>
    <property type="match status" value="1"/>
</dbReference>
<dbReference type="PANTHER" id="PTHR11496">
    <property type="entry name" value="ALCOHOL DEHYDROGENASE"/>
    <property type="match status" value="1"/>
</dbReference>
<keyword evidence="3" id="KW-0520">NAD</keyword>
<comment type="similarity">
    <text evidence="1">Belongs to the iron-containing alcohol dehydrogenase family.</text>
</comment>
<keyword evidence="2" id="KW-0560">Oxidoreductase</keyword>
<protein>
    <submittedName>
        <fullName evidence="6">Lactaldehyde reductase</fullName>
    </submittedName>
</protein>
<dbReference type="InterPro" id="IPR039697">
    <property type="entry name" value="Alcohol_dehydrogenase_Fe"/>
</dbReference>
<dbReference type="PROSITE" id="PS00913">
    <property type="entry name" value="ADH_IRON_1"/>
    <property type="match status" value="1"/>
</dbReference>
<dbReference type="Proteomes" id="UP000608420">
    <property type="component" value="Unassembled WGS sequence"/>
</dbReference>
<accession>A0ABQ1W5P3</accession>
<dbReference type="Pfam" id="PF25137">
    <property type="entry name" value="ADH_Fe_C"/>
    <property type="match status" value="1"/>
</dbReference>
<dbReference type="InterPro" id="IPR056798">
    <property type="entry name" value="ADH_Fe_C"/>
</dbReference>
<dbReference type="SUPFAM" id="SSF56796">
    <property type="entry name" value="Dehydroquinate synthase-like"/>
    <property type="match status" value="1"/>
</dbReference>
<evidence type="ECO:0000313" key="7">
    <source>
        <dbReference type="Proteomes" id="UP000608420"/>
    </source>
</evidence>
<sequence>MLTPRKIYWPAINLVGPGSVRFVAEEVAKLNLKKALLVTDKVLNENGVVKQITDALDEGGIVYSIFDEVKPNPTTTNVHDGLAVFQKEGCDFIITVGGGSPQDTGSAIGILATNGGRIADYEGVGKSKNKSVPIVAISTTAGTAAEVTINYVITDEARKLKMIMVDPNALPVIAVNDPELMMKKPKGLTAATGLDALTHSIEGYTAKGSFELSDAIAHKSIELIGRYIERAVENGSDLEARSGMGWGSFIAGLCYSNAGLGIVHSMAHQLGGEYDLPHGVANAMLLPFVMEFNMDACPDKFAEIARALGVDTSAATSVEEAAQMAITEVRRISRAVGIPSLRESAFRVEDVEKLAKQALKDACTAANPKPVTKQDIIAIYMKAYEDEAGAAVTQ</sequence>
<name>A0ABQ1W5P3_9BACL</name>
<gene>
    <name evidence="6" type="ORF">GCM10010913_39650</name>
</gene>
<dbReference type="EMBL" id="BMIW01000037">
    <property type="protein sequence ID" value="GGG13909.1"/>
    <property type="molecule type" value="Genomic_DNA"/>
</dbReference>
<comment type="caution">
    <text evidence="6">The sequence shown here is derived from an EMBL/GenBank/DDBJ whole genome shotgun (WGS) entry which is preliminary data.</text>
</comment>
<dbReference type="RefSeq" id="WP_120464279.1">
    <property type="nucleotide sequence ID" value="NZ_BMIW01000037.1"/>
</dbReference>
<reference evidence="7" key="1">
    <citation type="journal article" date="2019" name="Int. J. Syst. Evol. Microbiol.">
        <title>The Global Catalogue of Microorganisms (GCM) 10K type strain sequencing project: providing services to taxonomists for standard genome sequencing and annotation.</title>
        <authorList>
            <consortium name="The Broad Institute Genomics Platform"/>
            <consortium name="The Broad Institute Genome Sequencing Center for Infectious Disease"/>
            <person name="Wu L."/>
            <person name="Ma J."/>
        </authorList>
    </citation>
    <scope>NUCLEOTIDE SEQUENCE [LARGE SCALE GENOMIC DNA]</scope>
    <source>
        <strain evidence="7">CGMCC 1.15420</strain>
    </source>
</reference>
<feature type="domain" description="Fe-containing alcohol dehydrogenase-like C-terminal" evidence="5">
    <location>
        <begin position="189"/>
        <end position="384"/>
    </location>
</feature>
<evidence type="ECO:0000259" key="5">
    <source>
        <dbReference type="Pfam" id="PF25137"/>
    </source>
</evidence>
<evidence type="ECO:0000256" key="3">
    <source>
        <dbReference type="ARBA" id="ARBA00023027"/>
    </source>
</evidence>
<dbReference type="Gene3D" id="1.20.1090.10">
    <property type="entry name" value="Dehydroquinate synthase-like - alpha domain"/>
    <property type="match status" value="1"/>
</dbReference>